<evidence type="ECO:0000256" key="4">
    <source>
        <dbReference type="ARBA" id="ARBA00022989"/>
    </source>
</evidence>
<keyword evidence="3 6" id="KW-0812">Transmembrane</keyword>
<evidence type="ECO:0000259" key="7">
    <source>
        <dbReference type="Pfam" id="PF02687"/>
    </source>
</evidence>
<keyword evidence="5 6" id="KW-0472">Membrane</keyword>
<feature type="transmembrane region" description="Helical" evidence="6">
    <location>
        <begin position="327"/>
        <end position="350"/>
    </location>
</feature>
<sequence>MISHYITIGLRAIRKDAVYSSLNIAGLAIGLTAFILIFLWVKSELSYDRFNDRAHQLYRVVENQYYANNEVFPVAVTPGPLGPHLKETFPDVVSATHLMPITFMLQSNELAFYHSGMMVHPVFLDMFSYTFAKGSAKKALSKVEDLVITESLAKKYFGNEDPIGKVFRIHNNDFTVSAVLHDVPEMSHLKFDYLVHYDAYKRFGWTFPQNWNSNNGYTYVMLRPETDHEAMTGKIRGVLQKQNVTYKVDLFLQPLTSIHLHSNFTADVSGHGDIQYVYIFSFAGIFILLIACINFMNLSTAKSAQRSKEVGMRKAIGAQRSQLIRQFLFESIVLSFIALGIALVLVETLLPAFNLVSGKQLEFHPASSVVLLTLPAVTLMTGIIAGSYPAFFLSGFNTVSVLKGTSKTGRGAVMFRKILVTAQFCISILLITGTIVVFDQLNFIRSKKLGFEKQNVVGFTPLPDREKFKDFKEALLATGGVSAVTISSNNLTYVASSGADFEWEGKTSDKKVLLHTLAVDPDFVETFQIKMVEGRDFSSDIASDGSAVILNEEAIRQMGIEDPVNKRWGEKGKIIGVIKDFHFKSVHEKIEPLVIFNDIGYGKIYARLNGPNAQESIAAIERTFSKFAPDHPFEYSFLDDDFDHLYTAEQRTGRLFNYFACIAIFVSCLGLFGLVMFATEQRTKEIGVRKVLGASVSSVVTLISVDFIKLVLMANIITIPVSLYAMNRWLSGFAYHVDIHWTTFAIAGVTSVGIALITMAYQSLKAAWTNPVKALRAE</sequence>
<keyword evidence="4 6" id="KW-1133">Transmembrane helix</keyword>
<feature type="transmembrane region" description="Helical" evidence="6">
    <location>
        <begin position="276"/>
        <end position="298"/>
    </location>
</feature>
<proteinExistence type="predicted"/>
<evidence type="ECO:0000256" key="3">
    <source>
        <dbReference type="ARBA" id="ARBA00022692"/>
    </source>
</evidence>
<protein>
    <submittedName>
        <fullName evidence="9">ABC transporter permease</fullName>
    </submittedName>
</protein>
<reference evidence="9 10" key="1">
    <citation type="submission" date="2021-05" db="EMBL/GenBank/DDBJ databases">
        <title>A Polyphasic approach of four new species of the genus Ohtaekwangia: Ohtaekwangia histidinii sp. nov., Ohtaekwangia cretensis sp. nov., Ohtaekwangia indiensis sp. nov., Ohtaekwangia reichenbachii sp. nov. from diverse environment.</title>
        <authorList>
            <person name="Octaviana S."/>
        </authorList>
    </citation>
    <scope>NUCLEOTIDE SEQUENCE [LARGE SCALE GENOMIC DNA]</scope>
    <source>
        <strain evidence="9 10">PWU37</strain>
    </source>
</reference>
<feature type="transmembrane region" description="Helical" evidence="6">
    <location>
        <begin position="655"/>
        <end position="679"/>
    </location>
</feature>
<dbReference type="PANTHER" id="PTHR30572:SF18">
    <property type="entry name" value="ABC-TYPE MACROLIDE FAMILY EXPORT SYSTEM PERMEASE COMPONENT 2"/>
    <property type="match status" value="1"/>
</dbReference>
<evidence type="ECO:0000256" key="6">
    <source>
        <dbReference type="SAM" id="Phobius"/>
    </source>
</evidence>
<dbReference type="InterPro" id="IPR003838">
    <property type="entry name" value="ABC3_permease_C"/>
</dbReference>
<evidence type="ECO:0000256" key="5">
    <source>
        <dbReference type="ARBA" id="ARBA00023136"/>
    </source>
</evidence>
<accession>A0AAP2GJW9</accession>
<gene>
    <name evidence="9" type="ORF">KK078_24910</name>
</gene>
<feature type="transmembrane region" description="Helical" evidence="6">
    <location>
        <begin position="739"/>
        <end position="761"/>
    </location>
</feature>
<feature type="domain" description="ABC3 transporter permease C-terminal" evidence="7">
    <location>
        <begin position="282"/>
        <end position="386"/>
    </location>
</feature>
<feature type="transmembrane region" description="Helical" evidence="6">
    <location>
        <begin position="691"/>
        <end position="719"/>
    </location>
</feature>
<feature type="transmembrane region" description="Helical" evidence="6">
    <location>
        <begin position="21"/>
        <end position="41"/>
    </location>
</feature>
<keyword evidence="2" id="KW-1003">Cell membrane</keyword>
<dbReference type="Pfam" id="PF02687">
    <property type="entry name" value="FtsX"/>
    <property type="match status" value="2"/>
</dbReference>
<dbReference type="InterPro" id="IPR050250">
    <property type="entry name" value="Macrolide_Exporter_MacB"/>
</dbReference>
<dbReference type="GO" id="GO:0022857">
    <property type="term" value="F:transmembrane transporter activity"/>
    <property type="evidence" value="ECO:0007669"/>
    <property type="project" value="TreeGrafter"/>
</dbReference>
<dbReference type="Pfam" id="PF12704">
    <property type="entry name" value="MacB_PCD"/>
    <property type="match status" value="1"/>
</dbReference>
<feature type="transmembrane region" description="Helical" evidence="6">
    <location>
        <begin position="370"/>
        <end position="397"/>
    </location>
</feature>
<evidence type="ECO:0000313" key="10">
    <source>
        <dbReference type="Proteomes" id="UP001319180"/>
    </source>
</evidence>
<evidence type="ECO:0000256" key="1">
    <source>
        <dbReference type="ARBA" id="ARBA00004651"/>
    </source>
</evidence>
<organism evidence="9 10">
    <name type="scientific">Dawidia soli</name>
    <dbReference type="NCBI Taxonomy" id="2782352"/>
    <lineage>
        <taxon>Bacteria</taxon>
        <taxon>Pseudomonadati</taxon>
        <taxon>Bacteroidota</taxon>
        <taxon>Cytophagia</taxon>
        <taxon>Cytophagales</taxon>
        <taxon>Chryseotaleaceae</taxon>
        <taxon>Dawidia</taxon>
    </lineage>
</organism>
<name>A0AAP2GJW9_9BACT</name>
<dbReference type="GO" id="GO:0005886">
    <property type="term" value="C:plasma membrane"/>
    <property type="evidence" value="ECO:0007669"/>
    <property type="project" value="UniProtKB-SubCell"/>
</dbReference>
<dbReference type="PANTHER" id="PTHR30572">
    <property type="entry name" value="MEMBRANE COMPONENT OF TRANSPORTER-RELATED"/>
    <property type="match status" value="1"/>
</dbReference>
<dbReference type="InterPro" id="IPR025857">
    <property type="entry name" value="MacB_PCD"/>
</dbReference>
<feature type="domain" description="MacB-like periplasmic core" evidence="8">
    <location>
        <begin position="20"/>
        <end position="236"/>
    </location>
</feature>
<dbReference type="RefSeq" id="WP_254093049.1">
    <property type="nucleotide sequence ID" value="NZ_JAHESC010000049.1"/>
</dbReference>
<dbReference type="EMBL" id="JAHESC010000049">
    <property type="protein sequence ID" value="MBT1689826.1"/>
    <property type="molecule type" value="Genomic_DNA"/>
</dbReference>
<keyword evidence="10" id="KW-1185">Reference proteome</keyword>
<feature type="domain" description="ABC3 transporter permease C-terminal" evidence="7">
    <location>
        <begin position="659"/>
        <end position="771"/>
    </location>
</feature>
<feature type="transmembrane region" description="Helical" evidence="6">
    <location>
        <begin position="418"/>
        <end position="438"/>
    </location>
</feature>
<evidence type="ECO:0000313" key="9">
    <source>
        <dbReference type="EMBL" id="MBT1689826.1"/>
    </source>
</evidence>
<dbReference type="AlphaFoldDB" id="A0AAP2GJW9"/>
<evidence type="ECO:0000256" key="2">
    <source>
        <dbReference type="ARBA" id="ARBA00022475"/>
    </source>
</evidence>
<comment type="subcellular location">
    <subcellularLocation>
        <location evidence="1">Cell membrane</location>
        <topology evidence="1">Multi-pass membrane protein</topology>
    </subcellularLocation>
</comment>
<dbReference type="Proteomes" id="UP001319180">
    <property type="component" value="Unassembled WGS sequence"/>
</dbReference>
<comment type="caution">
    <text evidence="9">The sequence shown here is derived from an EMBL/GenBank/DDBJ whole genome shotgun (WGS) entry which is preliminary data.</text>
</comment>
<evidence type="ECO:0000259" key="8">
    <source>
        <dbReference type="Pfam" id="PF12704"/>
    </source>
</evidence>